<evidence type="ECO:0000313" key="2">
    <source>
        <dbReference type="EMBL" id="VTZ61058.1"/>
    </source>
</evidence>
<protein>
    <submittedName>
        <fullName evidence="2">Uncharacterized protein</fullName>
    </submittedName>
</protein>
<dbReference type="Proteomes" id="UP000507954">
    <property type="component" value="Unassembled WGS sequence"/>
</dbReference>
<keyword evidence="1" id="KW-0472">Membrane</keyword>
<keyword evidence="1" id="KW-0812">Transmembrane</keyword>
<gene>
    <name evidence="2" type="ORF">EMEDMD4_230059</name>
</gene>
<evidence type="ECO:0000256" key="1">
    <source>
        <dbReference type="SAM" id="Phobius"/>
    </source>
</evidence>
<feature type="transmembrane region" description="Helical" evidence="1">
    <location>
        <begin position="30"/>
        <end position="50"/>
    </location>
</feature>
<dbReference type="EMBL" id="CABFNB010000088">
    <property type="protein sequence ID" value="VTZ61058.1"/>
    <property type="molecule type" value="Genomic_DNA"/>
</dbReference>
<name>A0A508WYK6_9HYPH</name>
<organism evidence="2">
    <name type="scientific">Sinorhizobium medicae</name>
    <dbReference type="NCBI Taxonomy" id="110321"/>
    <lineage>
        <taxon>Bacteria</taxon>
        <taxon>Pseudomonadati</taxon>
        <taxon>Pseudomonadota</taxon>
        <taxon>Alphaproteobacteria</taxon>
        <taxon>Hyphomicrobiales</taxon>
        <taxon>Rhizobiaceae</taxon>
        <taxon>Sinorhizobium/Ensifer group</taxon>
        <taxon>Sinorhizobium</taxon>
    </lineage>
</organism>
<reference evidence="2" key="1">
    <citation type="submission" date="2019-06" db="EMBL/GenBank/DDBJ databases">
        <authorList>
            <person name="Le Quere A."/>
            <person name="Colella S."/>
        </authorList>
    </citation>
    <scope>NUCLEOTIDE SEQUENCE</scope>
    <source>
        <strain evidence="2">EmedicaeMD41</strain>
    </source>
</reference>
<accession>A0A508WYK6</accession>
<sequence length="83" mass="9445">MRWRCTASASVVTTTAPIVAVESMKNVRNIDLLILFISILLKTLTLKILFRIELKLTVVNLRNISRSPYRGLISGYQPWLNLS</sequence>
<proteinExistence type="predicted"/>
<keyword evidence="1" id="KW-1133">Transmembrane helix</keyword>
<dbReference type="AlphaFoldDB" id="A0A508WYK6"/>